<sequence length="383" mass="41584">MSTFQTLMKKAAALTSASSKEAADLLAQREADLRKARQQQDERDAKEREQRKTQLLREVEARKKVEADEARKEQEARKRQEEKARGALDPDPLVARAVQHLQNNNRKSRSSSPRAGSTSAATALTREEKRALADPLFRETVTARPRGVSAHPKSNRRLPGGGVARKPTQALSASSSRTHMSAKERIAASFQTLTPLNTVKKDMRTIDEITRDLERGRFNHSPEKVELTGYEATAFTDWFGKSKKEREREAALARKPQEGSASGKGPSEPPSSSSSSSLPKQSPRNHAGIQSSLTNSALPTTSVTLNNNNRLAKIPAGTSQGKPMTKQGMATSSSNARPRSSSNLANARLPPSSSSRPVASSQSLSASSSAHRKRSQASRSAGF</sequence>
<feature type="compositionally biased region" description="Low complexity" evidence="1">
    <location>
        <begin position="259"/>
        <end position="282"/>
    </location>
</feature>
<evidence type="ECO:0000313" key="3">
    <source>
        <dbReference type="Proteomes" id="UP000886523"/>
    </source>
</evidence>
<dbReference type="EMBL" id="MU128959">
    <property type="protein sequence ID" value="KAF9514629.1"/>
    <property type="molecule type" value="Genomic_DNA"/>
</dbReference>
<name>A0A9P6DXA4_9AGAM</name>
<dbReference type="OrthoDB" id="6259853at2759"/>
<feature type="region of interest" description="Disordered" evidence="1">
    <location>
        <begin position="240"/>
        <end position="383"/>
    </location>
</feature>
<keyword evidence="3" id="KW-1185">Reference proteome</keyword>
<feature type="compositionally biased region" description="Low complexity" evidence="1">
    <location>
        <begin position="332"/>
        <end position="369"/>
    </location>
</feature>
<feature type="compositionally biased region" description="Polar residues" evidence="1">
    <location>
        <begin position="169"/>
        <end position="179"/>
    </location>
</feature>
<feature type="compositionally biased region" description="Basic and acidic residues" evidence="1">
    <location>
        <begin position="240"/>
        <end position="257"/>
    </location>
</feature>
<gene>
    <name evidence="2" type="ORF">BS47DRAFT_867496</name>
</gene>
<reference evidence="2" key="1">
    <citation type="journal article" date="2020" name="Nat. Commun.">
        <title>Large-scale genome sequencing of mycorrhizal fungi provides insights into the early evolution of symbiotic traits.</title>
        <authorList>
            <person name="Miyauchi S."/>
            <person name="Kiss E."/>
            <person name="Kuo A."/>
            <person name="Drula E."/>
            <person name="Kohler A."/>
            <person name="Sanchez-Garcia M."/>
            <person name="Morin E."/>
            <person name="Andreopoulos B."/>
            <person name="Barry K.W."/>
            <person name="Bonito G."/>
            <person name="Buee M."/>
            <person name="Carver A."/>
            <person name="Chen C."/>
            <person name="Cichocki N."/>
            <person name="Clum A."/>
            <person name="Culley D."/>
            <person name="Crous P.W."/>
            <person name="Fauchery L."/>
            <person name="Girlanda M."/>
            <person name="Hayes R.D."/>
            <person name="Keri Z."/>
            <person name="LaButti K."/>
            <person name="Lipzen A."/>
            <person name="Lombard V."/>
            <person name="Magnuson J."/>
            <person name="Maillard F."/>
            <person name="Murat C."/>
            <person name="Nolan M."/>
            <person name="Ohm R.A."/>
            <person name="Pangilinan J."/>
            <person name="Pereira M.F."/>
            <person name="Perotto S."/>
            <person name="Peter M."/>
            <person name="Pfister S."/>
            <person name="Riley R."/>
            <person name="Sitrit Y."/>
            <person name="Stielow J.B."/>
            <person name="Szollosi G."/>
            <person name="Zifcakova L."/>
            <person name="Stursova M."/>
            <person name="Spatafora J.W."/>
            <person name="Tedersoo L."/>
            <person name="Vaario L.M."/>
            <person name="Yamada A."/>
            <person name="Yan M."/>
            <person name="Wang P."/>
            <person name="Xu J."/>
            <person name="Bruns T."/>
            <person name="Baldrian P."/>
            <person name="Vilgalys R."/>
            <person name="Dunand C."/>
            <person name="Henrissat B."/>
            <person name="Grigoriev I.V."/>
            <person name="Hibbett D."/>
            <person name="Nagy L.G."/>
            <person name="Martin F.M."/>
        </authorList>
    </citation>
    <scope>NUCLEOTIDE SEQUENCE</scope>
    <source>
        <strain evidence="2">UP504</strain>
    </source>
</reference>
<feature type="compositionally biased region" description="Low complexity" evidence="1">
    <location>
        <begin position="110"/>
        <end position="123"/>
    </location>
</feature>
<feature type="region of interest" description="Disordered" evidence="1">
    <location>
        <begin position="29"/>
        <end position="182"/>
    </location>
</feature>
<protein>
    <submittedName>
        <fullName evidence="2">Uncharacterized protein</fullName>
    </submittedName>
</protein>
<comment type="caution">
    <text evidence="2">The sequence shown here is derived from an EMBL/GenBank/DDBJ whole genome shotgun (WGS) entry which is preliminary data.</text>
</comment>
<dbReference type="AlphaFoldDB" id="A0A9P6DXA4"/>
<dbReference type="Proteomes" id="UP000886523">
    <property type="component" value="Unassembled WGS sequence"/>
</dbReference>
<feature type="compositionally biased region" description="Basic and acidic residues" evidence="1">
    <location>
        <begin position="29"/>
        <end position="88"/>
    </location>
</feature>
<proteinExistence type="predicted"/>
<evidence type="ECO:0000313" key="2">
    <source>
        <dbReference type="EMBL" id="KAF9514629.1"/>
    </source>
</evidence>
<organism evidence="2 3">
    <name type="scientific">Hydnum rufescens UP504</name>
    <dbReference type="NCBI Taxonomy" id="1448309"/>
    <lineage>
        <taxon>Eukaryota</taxon>
        <taxon>Fungi</taxon>
        <taxon>Dikarya</taxon>
        <taxon>Basidiomycota</taxon>
        <taxon>Agaricomycotina</taxon>
        <taxon>Agaricomycetes</taxon>
        <taxon>Cantharellales</taxon>
        <taxon>Hydnaceae</taxon>
        <taxon>Hydnum</taxon>
    </lineage>
</organism>
<evidence type="ECO:0000256" key="1">
    <source>
        <dbReference type="SAM" id="MobiDB-lite"/>
    </source>
</evidence>
<accession>A0A9P6DXA4</accession>
<feature type="compositionally biased region" description="Polar residues" evidence="1">
    <location>
        <begin position="288"/>
        <end position="310"/>
    </location>
</feature>